<organism evidence="6 7">
    <name type="scientific">Compostibacter hankyongensis</name>
    <dbReference type="NCBI Taxonomy" id="1007089"/>
    <lineage>
        <taxon>Bacteria</taxon>
        <taxon>Pseudomonadati</taxon>
        <taxon>Bacteroidota</taxon>
        <taxon>Chitinophagia</taxon>
        <taxon>Chitinophagales</taxon>
        <taxon>Chitinophagaceae</taxon>
        <taxon>Compostibacter</taxon>
    </lineage>
</organism>
<dbReference type="Pfam" id="PF00370">
    <property type="entry name" value="FGGY_N"/>
    <property type="match status" value="1"/>
</dbReference>
<dbReference type="InterPro" id="IPR043129">
    <property type="entry name" value="ATPase_NBD"/>
</dbReference>
<dbReference type="PANTHER" id="PTHR43095:SF5">
    <property type="entry name" value="XYLULOSE KINASE"/>
    <property type="match status" value="1"/>
</dbReference>
<evidence type="ECO:0000259" key="4">
    <source>
        <dbReference type="Pfam" id="PF00370"/>
    </source>
</evidence>
<sequence>MRYLLGYDIGSSSVKGALLDAATGRCLAAAFSPEEEMPILAPRPGWAEQDPEAWWKEVITVTDKLRNIHPFGPGDIVGIGLSYQMHGLVCLDREGRVLRPAIIWCDSRAVARGEAAVNALGRDFCLDRYLNAPGNFTASKLSWVKENEPAVFEKIYKVMLPGDYIACRMSGEMTTTVSGLSEGIWWDFREQRIASDICGFYGYPEDLLCPVVPAFGEQVRLNAAAAQALGIAAGTPVTYRAGDQPNNAYTLGVLSPGEAAATAGTSGVVYGVNDRIQSDPASRVNTFVHVNHTPEQVRNGVLLCVNGTGILYNWLKKNLAMDGYERMNELAATVEPGAGGLLFLPFGNGAERILENRDLGASLVGLNFNIHTRAHMLRAAQEGIVYALRFGLEIMLEMGVEVTRVKAGAANMFLSPVFRNIFASTTGAVIELFRTDGAQGAARAAGVGAGYYAGYRESYIGMESAGVVEPDPTKRDRYETAYRRWKQELEKTLTTSAEA</sequence>
<dbReference type="Pfam" id="PF02782">
    <property type="entry name" value="FGGY_C"/>
    <property type="match status" value="1"/>
</dbReference>
<protein>
    <submittedName>
        <fullName evidence="6">FGGY-family carbohydrate kinase</fullName>
    </submittedName>
</protein>
<gene>
    <name evidence="6" type="ORF">GCM10023143_29020</name>
</gene>
<evidence type="ECO:0000256" key="3">
    <source>
        <dbReference type="ARBA" id="ARBA00022777"/>
    </source>
</evidence>
<dbReference type="InterPro" id="IPR000577">
    <property type="entry name" value="Carb_kinase_FGGY"/>
</dbReference>
<dbReference type="PANTHER" id="PTHR43095">
    <property type="entry name" value="SUGAR KINASE"/>
    <property type="match status" value="1"/>
</dbReference>
<dbReference type="GO" id="GO:0016301">
    <property type="term" value="F:kinase activity"/>
    <property type="evidence" value="ECO:0007669"/>
    <property type="project" value="UniProtKB-KW"/>
</dbReference>
<dbReference type="RefSeq" id="WP_344980605.1">
    <property type="nucleotide sequence ID" value="NZ_BAABFN010000019.1"/>
</dbReference>
<dbReference type="InterPro" id="IPR018484">
    <property type="entry name" value="FGGY_N"/>
</dbReference>
<name>A0ABP8G443_9BACT</name>
<evidence type="ECO:0000313" key="7">
    <source>
        <dbReference type="Proteomes" id="UP001501207"/>
    </source>
</evidence>
<dbReference type="Gene3D" id="3.30.420.40">
    <property type="match status" value="2"/>
</dbReference>
<dbReference type="CDD" id="cd07809">
    <property type="entry name" value="ASKHA_NBD_FGGY_BaXK-like"/>
    <property type="match status" value="1"/>
</dbReference>
<keyword evidence="2" id="KW-0808">Transferase</keyword>
<comment type="similarity">
    <text evidence="1">Belongs to the FGGY kinase family.</text>
</comment>
<evidence type="ECO:0000256" key="2">
    <source>
        <dbReference type="ARBA" id="ARBA00022679"/>
    </source>
</evidence>
<dbReference type="InterPro" id="IPR018485">
    <property type="entry name" value="FGGY_C"/>
</dbReference>
<accession>A0ABP8G443</accession>
<dbReference type="SUPFAM" id="SSF53067">
    <property type="entry name" value="Actin-like ATPase domain"/>
    <property type="match status" value="2"/>
</dbReference>
<dbReference type="InterPro" id="IPR050406">
    <property type="entry name" value="FGGY_Carb_Kinase"/>
</dbReference>
<feature type="domain" description="Carbohydrate kinase FGGY N-terminal" evidence="4">
    <location>
        <begin position="3"/>
        <end position="244"/>
    </location>
</feature>
<keyword evidence="3 6" id="KW-0418">Kinase</keyword>
<evidence type="ECO:0000259" key="5">
    <source>
        <dbReference type="Pfam" id="PF02782"/>
    </source>
</evidence>
<dbReference type="PIRSF" id="PIRSF000538">
    <property type="entry name" value="GlpK"/>
    <property type="match status" value="1"/>
</dbReference>
<proteinExistence type="inferred from homology"/>
<comment type="caution">
    <text evidence="6">The sequence shown here is derived from an EMBL/GenBank/DDBJ whole genome shotgun (WGS) entry which is preliminary data.</text>
</comment>
<dbReference type="Proteomes" id="UP001501207">
    <property type="component" value="Unassembled WGS sequence"/>
</dbReference>
<feature type="domain" description="Carbohydrate kinase FGGY C-terminal" evidence="5">
    <location>
        <begin position="259"/>
        <end position="447"/>
    </location>
</feature>
<reference evidence="7" key="1">
    <citation type="journal article" date="2019" name="Int. J. Syst. Evol. Microbiol.">
        <title>The Global Catalogue of Microorganisms (GCM) 10K type strain sequencing project: providing services to taxonomists for standard genome sequencing and annotation.</title>
        <authorList>
            <consortium name="The Broad Institute Genomics Platform"/>
            <consortium name="The Broad Institute Genome Sequencing Center for Infectious Disease"/>
            <person name="Wu L."/>
            <person name="Ma J."/>
        </authorList>
    </citation>
    <scope>NUCLEOTIDE SEQUENCE [LARGE SCALE GENOMIC DNA]</scope>
    <source>
        <strain evidence="7">JCM 17664</strain>
    </source>
</reference>
<keyword evidence="7" id="KW-1185">Reference proteome</keyword>
<evidence type="ECO:0000256" key="1">
    <source>
        <dbReference type="ARBA" id="ARBA00009156"/>
    </source>
</evidence>
<evidence type="ECO:0000313" key="6">
    <source>
        <dbReference type="EMBL" id="GAA4317116.1"/>
    </source>
</evidence>
<dbReference type="EMBL" id="BAABFN010000019">
    <property type="protein sequence ID" value="GAA4317116.1"/>
    <property type="molecule type" value="Genomic_DNA"/>
</dbReference>